<evidence type="ECO:0000256" key="9">
    <source>
        <dbReference type="ARBA" id="ARBA00022670"/>
    </source>
</evidence>
<dbReference type="PROSITE" id="PS51830">
    <property type="entry name" value="FIIND"/>
    <property type="match status" value="1"/>
</dbReference>
<dbReference type="InterPro" id="IPR032675">
    <property type="entry name" value="LRR_dom_sf"/>
</dbReference>
<evidence type="ECO:0000256" key="16">
    <source>
        <dbReference type="ARBA" id="ARBA00038296"/>
    </source>
</evidence>
<dbReference type="Pfam" id="PF17776">
    <property type="entry name" value="NLRC4_HD2"/>
    <property type="match status" value="1"/>
</dbReference>
<dbReference type="Pfam" id="PF17779">
    <property type="entry name" value="WHD_NOD2"/>
    <property type="match status" value="1"/>
</dbReference>
<evidence type="ECO:0000256" key="4">
    <source>
        <dbReference type="ARBA" id="ARBA00008665"/>
    </source>
</evidence>
<dbReference type="Pfam" id="PF23679">
    <property type="entry name" value="UPA-FIIND"/>
    <property type="match status" value="1"/>
</dbReference>
<evidence type="ECO:0000259" key="18">
    <source>
        <dbReference type="PROSITE" id="PS51830"/>
    </source>
</evidence>
<keyword evidence="8" id="KW-0433">Leucine-rich repeat</keyword>
<evidence type="ECO:0000256" key="2">
    <source>
        <dbReference type="ARBA" id="ARBA00004187"/>
    </source>
</evidence>
<dbReference type="GO" id="GO:0012501">
    <property type="term" value="P:programmed cell death"/>
    <property type="evidence" value="ECO:0007669"/>
    <property type="project" value="UniProtKB-KW"/>
</dbReference>
<keyword evidence="13" id="KW-0391">Immunity</keyword>
<gene>
    <name evidence="19" type="ORF">HF521_011813</name>
</gene>
<evidence type="ECO:0000256" key="10">
    <source>
        <dbReference type="ARBA" id="ARBA00022737"/>
    </source>
</evidence>
<evidence type="ECO:0000256" key="3">
    <source>
        <dbReference type="ARBA" id="ARBA00004193"/>
    </source>
</evidence>
<evidence type="ECO:0000256" key="5">
    <source>
        <dbReference type="ARBA" id="ARBA00022490"/>
    </source>
</evidence>
<keyword evidence="9" id="KW-0378">Hydrolase</keyword>
<dbReference type="GO" id="GO:0008233">
    <property type="term" value="F:peptidase activity"/>
    <property type="evidence" value="ECO:0007669"/>
    <property type="project" value="UniProtKB-KW"/>
</dbReference>
<organism evidence="19 20">
    <name type="scientific">Silurus meridionalis</name>
    <name type="common">Southern catfish</name>
    <name type="synonym">Silurus soldatovi meridionalis</name>
    <dbReference type="NCBI Taxonomy" id="175797"/>
    <lineage>
        <taxon>Eukaryota</taxon>
        <taxon>Metazoa</taxon>
        <taxon>Chordata</taxon>
        <taxon>Craniata</taxon>
        <taxon>Vertebrata</taxon>
        <taxon>Euteleostomi</taxon>
        <taxon>Actinopterygii</taxon>
        <taxon>Neopterygii</taxon>
        <taxon>Teleostei</taxon>
        <taxon>Ostariophysi</taxon>
        <taxon>Siluriformes</taxon>
        <taxon>Siluridae</taxon>
        <taxon>Silurus</taxon>
    </lineage>
</organism>
<keyword evidence="20" id="KW-1185">Reference proteome</keyword>
<dbReference type="InterPro" id="IPR001315">
    <property type="entry name" value="CARD"/>
</dbReference>
<feature type="domain" description="CARD" evidence="17">
    <location>
        <begin position="880"/>
        <end position="948"/>
    </location>
</feature>
<evidence type="ECO:0000256" key="15">
    <source>
        <dbReference type="ARBA" id="ARBA00023233"/>
    </source>
</evidence>
<dbReference type="InterPro" id="IPR041267">
    <property type="entry name" value="NLRP_HD2"/>
</dbReference>
<comment type="caution">
    <text evidence="19">The sequence shown here is derived from an EMBL/GenBank/DDBJ whole genome shotgun (WGS) entry which is preliminary data.</text>
</comment>
<keyword evidence="7" id="KW-1210">Necrosis</keyword>
<keyword evidence="11" id="KW-0547">Nucleotide-binding</keyword>
<dbReference type="GO" id="GO:0045087">
    <property type="term" value="P:innate immune response"/>
    <property type="evidence" value="ECO:0007669"/>
    <property type="project" value="UniProtKB-KW"/>
</dbReference>
<evidence type="ECO:0000313" key="19">
    <source>
        <dbReference type="EMBL" id="KAF7690009.1"/>
    </source>
</evidence>
<accession>A0A8T0AF08</accession>
<feature type="domain" description="FIIND" evidence="18">
    <location>
        <begin position="601"/>
        <end position="879"/>
    </location>
</feature>
<dbReference type="AlphaFoldDB" id="A0A8T0AF08"/>
<comment type="similarity">
    <text evidence="4">Belongs to the NLRP family.</text>
</comment>
<dbReference type="InterPro" id="IPR025307">
    <property type="entry name" value="FIIND_dom"/>
</dbReference>
<evidence type="ECO:0000259" key="17">
    <source>
        <dbReference type="PROSITE" id="PS50209"/>
    </source>
</evidence>
<comment type="similarity">
    <text evidence="16">Belongs to the NOD1-NOD2 family.</text>
</comment>
<dbReference type="EMBL" id="JABFDY010000023">
    <property type="protein sequence ID" value="KAF7690009.1"/>
    <property type="molecule type" value="Genomic_DNA"/>
</dbReference>
<dbReference type="Gene3D" id="1.10.533.10">
    <property type="entry name" value="Death Domain, Fas"/>
    <property type="match status" value="1"/>
</dbReference>
<dbReference type="InterPro" id="IPR001611">
    <property type="entry name" value="Leu-rich_rpt"/>
</dbReference>
<dbReference type="GO" id="GO:0016323">
    <property type="term" value="C:basolateral plasma membrane"/>
    <property type="evidence" value="ECO:0007669"/>
    <property type="project" value="UniProtKB-SubCell"/>
</dbReference>
<dbReference type="InterPro" id="IPR011029">
    <property type="entry name" value="DEATH-like_dom_sf"/>
</dbReference>
<evidence type="ECO:0000256" key="8">
    <source>
        <dbReference type="ARBA" id="ARBA00022614"/>
    </source>
</evidence>
<dbReference type="GO" id="GO:0006954">
    <property type="term" value="P:inflammatory response"/>
    <property type="evidence" value="ECO:0007669"/>
    <property type="project" value="UniProtKB-KW"/>
</dbReference>
<evidence type="ECO:0000256" key="11">
    <source>
        <dbReference type="ARBA" id="ARBA00022741"/>
    </source>
</evidence>
<comment type="subcellular location">
    <subcellularLocation>
        <location evidence="2">Basolateral cell membrane</location>
    </subcellularLocation>
    <subcellularLocation>
        <location evidence="3">Cell membrane</location>
        <topology evidence="3">Lipid-anchor</topology>
    </subcellularLocation>
    <subcellularLocation>
        <location evidence="1">Inflammasome</location>
    </subcellularLocation>
</comment>
<keyword evidence="5" id="KW-0963">Cytoplasm</keyword>
<dbReference type="GO" id="GO:0061702">
    <property type="term" value="C:canonical inflammasome complex"/>
    <property type="evidence" value="ECO:0007669"/>
    <property type="project" value="UniProtKB-SubCell"/>
</dbReference>
<dbReference type="PANTHER" id="PTHR24106">
    <property type="entry name" value="NACHT, LRR AND CARD DOMAINS-CONTAINING"/>
    <property type="match status" value="1"/>
</dbReference>
<evidence type="ECO:0000256" key="14">
    <source>
        <dbReference type="ARBA" id="ARBA00023198"/>
    </source>
</evidence>
<dbReference type="Pfam" id="PF13516">
    <property type="entry name" value="LRR_6"/>
    <property type="match status" value="6"/>
</dbReference>
<name>A0A8T0AF08_SILME</name>
<dbReference type="SUPFAM" id="SSF52047">
    <property type="entry name" value="RNI-like"/>
    <property type="match status" value="1"/>
</dbReference>
<dbReference type="FunFam" id="3.80.10.10:FF:000782">
    <property type="entry name" value="Si:ch211-196h16.4"/>
    <property type="match status" value="1"/>
</dbReference>
<keyword evidence="10" id="KW-0677">Repeat</keyword>
<keyword evidence="9" id="KW-0645">Protease</keyword>
<dbReference type="GO" id="GO:0006508">
    <property type="term" value="P:proteolysis"/>
    <property type="evidence" value="ECO:0007669"/>
    <property type="project" value="UniProtKB-KW"/>
</dbReference>
<dbReference type="GO" id="GO:0042981">
    <property type="term" value="P:regulation of apoptotic process"/>
    <property type="evidence" value="ECO:0007669"/>
    <property type="project" value="InterPro"/>
</dbReference>
<evidence type="ECO:0000256" key="1">
    <source>
        <dbReference type="ARBA" id="ARBA00004110"/>
    </source>
</evidence>
<evidence type="ECO:0000256" key="7">
    <source>
        <dbReference type="ARBA" id="ARBA00022590"/>
    </source>
</evidence>
<evidence type="ECO:0000256" key="6">
    <source>
        <dbReference type="ARBA" id="ARBA00022588"/>
    </source>
</evidence>
<reference evidence="19" key="1">
    <citation type="submission" date="2020-08" db="EMBL/GenBank/DDBJ databases">
        <title>Chromosome-level assembly of Southern catfish (Silurus meridionalis) provides insights into visual adaptation to the nocturnal and benthic lifestyles.</title>
        <authorList>
            <person name="Zhang Y."/>
            <person name="Wang D."/>
            <person name="Peng Z."/>
        </authorList>
    </citation>
    <scope>NUCLEOTIDE SEQUENCE</scope>
    <source>
        <strain evidence="19">SWU-2019-XX</strain>
        <tissue evidence="19">Muscle</tissue>
    </source>
</reference>
<dbReference type="Proteomes" id="UP000606274">
    <property type="component" value="Unassembled WGS sequence"/>
</dbReference>
<evidence type="ECO:0000313" key="20">
    <source>
        <dbReference type="Proteomes" id="UP000606274"/>
    </source>
</evidence>
<dbReference type="Pfam" id="PF00619">
    <property type="entry name" value="CARD"/>
    <property type="match status" value="1"/>
</dbReference>
<protein>
    <submittedName>
        <fullName evidence="19">Uncharacterized protein</fullName>
    </submittedName>
</protein>
<dbReference type="Gene3D" id="3.80.10.10">
    <property type="entry name" value="Ribonuclease Inhibitor"/>
    <property type="match status" value="2"/>
</dbReference>
<proteinExistence type="inferred from homology"/>
<evidence type="ECO:0000256" key="13">
    <source>
        <dbReference type="ARBA" id="ARBA00022859"/>
    </source>
</evidence>
<dbReference type="Pfam" id="PF13553">
    <property type="entry name" value="FIIND"/>
    <property type="match status" value="1"/>
</dbReference>
<dbReference type="SMART" id="SM00368">
    <property type="entry name" value="LRR_RI"/>
    <property type="match status" value="7"/>
</dbReference>
<dbReference type="InterPro" id="IPR033516">
    <property type="entry name" value="CARD8/ASC/NALP1_CARD"/>
</dbReference>
<dbReference type="SUPFAM" id="SSF47986">
    <property type="entry name" value="DEATH domain"/>
    <property type="match status" value="1"/>
</dbReference>
<evidence type="ECO:0000256" key="12">
    <source>
        <dbReference type="ARBA" id="ARBA00022840"/>
    </source>
</evidence>
<dbReference type="InterPro" id="IPR041075">
    <property type="entry name" value="NOD1/2_WH"/>
</dbReference>
<sequence>MASKIITHLKSLRSLYIMCHIPVFCWISAAVLERMLGEAESGEIPKTLTQMYTHFLIIQTNIIREKYLQKQESDEEMLLKLGKLAFQQLEKQNLIFYEEDLRECGIDVTEAAVYSGVCTQIFREEFGLHQSKVYCFVHLSIQEHLAALYVHLTFMKEKRNVLQQNQVCRTLSDVHRSAVDQALESQTGHLDLFLRFLLGLSLESNQKLLHSLVTQTGSSSQNKEETVQYIKKKISEDLPTEKSINLFHCLNELGDDSLVEEIQQYLKSGAQSELSPSQWSALAFVLLTSAQDLEEFDMNKYITPDKIRDEILVRVMPVIAASRKAIIWCNTITKRSGEALTSVLNSETSSLRELHLIVNTLNLFGNKLEDSGVKRLSALLENPECKVKGLRLCNCGVSDEGCAALASALRSNPSHLRDLALSWNNVGDSGVKCLSAVLKNPHCKLETLWLDDCGVSDEGCAALASALRSNPSHLRELDLCWNNVGDSGVKFLSAVLENPHSKLEKLRLCDCGVSDEGCAALASALRSNPSHLRDLNLSRNKVGDSGVKCLSAVLENPHCKLEILRYDDLRGTSSEHFEKTTEELVHIRTTSTHSPYPVQGHSGETDVFTPELGKDHHEDWNSGYRFHCSGAGQFQCKYTNLVFEMKEKAEVLYSIVSWGSVQLDGIGQMQPAGPLYNIDCSEGSMCKLHLPHCEINSDKNQTELAVAHFSDGNVEIIQPLKVTETHVIIDINNLSLYGLLMKILFENKPIKAQVLLFYKEIPGRTKKRKLHMHLLPHNVPVIEVQNQFQHNMYIESSSTCQLVPRKPYRPRCEHYKCQPQTEIFELDSAPNYHPTFEVILSDEAEELTLGLLDEHDEEVWASRQVFLTGYTSQEANSLQMEKTAADFVDKYRDILIQKVTSVMEIADGLLSKQMINGENYSTISAAATSQEKMRILYTKCLTYRAVKAEFYKILKEKHPHLVDELEKGSSNA</sequence>
<keyword evidence="6" id="KW-0399">Innate immunity</keyword>
<dbReference type="CDD" id="cd08330">
    <property type="entry name" value="CARD_ASC_NALP1"/>
    <property type="match status" value="1"/>
</dbReference>
<dbReference type="GO" id="GO:0005524">
    <property type="term" value="F:ATP binding"/>
    <property type="evidence" value="ECO:0007669"/>
    <property type="project" value="UniProtKB-KW"/>
</dbReference>
<dbReference type="InterPro" id="IPR051261">
    <property type="entry name" value="NLR"/>
</dbReference>
<keyword evidence="14" id="KW-0395">Inflammatory response</keyword>
<dbReference type="PROSITE" id="PS50209">
    <property type="entry name" value="CARD"/>
    <property type="match status" value="1"/>
</dbReference>
<keyword evidence="12" id="KW-0067">ATP-binding</keyword>
<keyword evidence="15" id="KW-1271">Inflammasome</keyword>